<dbReference type="PANTHER" id="PTHR47327:SF1">
    <property type="entry name" value="RE15579P"/>
    <property type="match status" value="1"/>
</dbReference>
<feature type="chain" id="PRO_5046539117" description="Apple domain-containing protein" evidence="2">
    <location>
        <begin position="20"/>
        <end position="277"/>
    </location>
</feature>
<dbReference type="EMBL" id="JAVFWL010000003">
    <property type="protein sequence ID" value="KAK6745658.1"/>
    <property type="molecule type" value="Genomic_DNA"/>
</dbReference>
<keyword evidence="1" id="KW-0812">Transmembrane</keyword>
<dbReference type="InterPro" id="IPR052774">
    <property type="entry name" value="Celegans_DevNeuronal_Protein"/>
</dbReference>
<protein>
    <recommendedName>
        <fullName evidence="3">Apple domain-containing protein</fullName>
    </recommendedName>
</protein>
<evidence type="ECO:0000259" key="3">
    <source>
        <dbReference type="PROSITE" id="PS50948"/>
    </source>
</evidence>
<dbReference type="SMART" id="SM00473">
    <property type="entry name" value="PAN_AP"/>
    <property type="match status" value="1"/>
</dbReference>
<dbReference type="SUPFAM" id="SSF57414">
    <property type="entry name" value="Hairpin loop containing domain-like"/>
    <property type="match status" value="1"/>
</dbReference>
<organism evidence="4 5">
    <name type="scientific">Necator americanus</name>
    <name type="common">Human hookworm</name>
    <dbReference type="NCBI Taxonomy" id="51031"/>
    <lineage>
        <taxon>Eukaryota</taxon>
        <taxon>Metazoa</taxon>
        <taxon>Ecdysozoa</taxon>
        <taxon>Nematoda</taxon>
        <taxon>Chromadorea</taxon>
        <taxon>Rhabditida</taxon>
        <taxon>Rhabditina</taxon>
        <taxon>Rhabditomorpha</taxon>
        <taxon>Strongyloidea</taxon>
        <taxon>Ancylostomatidae</taxon>
        <taxon>Bunostominae</taxon>
        <taxon>Necator</taxon>
    </lineage>
</organism>
<dbReference type="Pfam" id="PF00024">
    <property type="entry name" value="PAN_1"/>
    <property type="match status" value="1"/>
</dbReference>
<dbReference type="CDD" id="cd01099">
    <property type="entry name" value="PAN_AP_HGF"/>
    <property type="match status" value="1"/>
</dbReference>
<dbReference type="InterPro" id="IPR003609">
    <property type="entry name" value="Pan_app"/>
</dbReference>
<evidence type="ECO:0000256" key="2">
    <source>
        <dbReference type="SAM" id="SignalP"/>
    </source>
</evidence>
<accession>A0ABR1D6R7</accession>
<dbReference type="PANTHER" id="PTHR47327">
    <property type="entry name" value="FI18240P1-RELATED"/>
    <property type="match status" value="1"/>
</dbReference>
<proteinExistence type="predicted"/>
<feature type="transmembrane region" description="Helical" evidence="1">
    <location>
        <begin position="258"/>
        <end position="276"/>
    </location>
</feature>
<evidence type="ECO:0000313" key="4">
    <source>
        <dbReference type="EMBL" id="KAK6745658.1"/>
    </source>
</evidence>
<dbReference type="Gene3D" id="3.50.4.10">
    <property type="entry name" value="Hepatocyte Growth Factor"/>
    <property type="match status" value="1"/>
</dbReference>
<keyword evidence="1" id="KW-1133">Transmembrane helix</keyword>
<name>A0ABR1D6R7_NECAM</name>
<keyword evidence="2" id="KW-0732">Signal</keyword>
<dbReference type="PROSITE" id="PS50948">
    <property type="entry name" value="PAN"/>
    <property type="match status" value="1"/>
</dbReference>
<keyword evidence="1" id="KW-0472">Membrane</keyword>
<reference evidence="4 5" key="1">
    <citation type="submission" date="2023-08" db="EMBL/GenBank/DDBJ databases">
        <title>A Necator americanus chromosomal reference genome.</title>
        <authorList>
            <person name="Ilik V."/>
            <person name="Petrzelkova K.J."/>
            <person name="Pardy F."/>
            <person name="Fuh T."/>
            <person name="Niatou-Singa F.S."/>
            <person name="Gouil Q."/>
            <person name="Baker L."/>
            <person name="Ritchie M.E."/>
            <person name="Jex A.R."/>
            <person name="Gazzola D."/>
            <person name="Li H."/>
            <person name="Toshio Fujiwara R."/>
            <person name="Zhan B."/>
            <person name="Aroian R.V."/>
            <person name="Pafco B."/>
            <person name="Schwarz E.M."/>
        </authorList>
    </citation>
    <scope>NUCLEOTIDE SEQUENCE [LARGE SCALE GENOMIC DNA]</scope>
    <source>
        <strain evidence="4 5">Aroian</strain>
        <tissue evidence="4">Whole animal</tissue>
    </source>
</reference>
<gene>
    <name evidence="4" type="primary">Necator_chrIII.g12793</name>
    <name evidence="4" type="ORF">RB195_012026</name>
</gene>
<sequence length="277" mass="31190">MRLIWLFGFVCSILDIASAVDFGINYKLLECFDYKRNFWLVGYAFHTSSVEFKDECLRLCLSALIRGSRCKSAMHIPGDDQCVISDQDQLTRPDLFIENDAHNTFTVNYFRNTCVDPPLKEGGRLEARLTGFRGGEGILELAQRKGQNPKLLAIMTGLHENKDFHLIYMPDIELSACFKPGMVNEHKGKKLITIDSDSRGMAIQPWTDVDFHILDDGVIDKVIIVVEAGTSNVVDCGKLQIHGNVSDWQRAMNGLDTIRVTVTQMIVVLVALLMIYV</sequence>
<evidence type="ECO:0000313" key="5">
    <source>
        <dbReference type="Proteomes" id="UP001303046"/>
    </source>
</evidence>
<evidence type="ECO:0000256" key="1">
    <source>
        <dbReference type="SAM" id="Phobius"/>
    </source>
</evidence>
<comment type="caution">
    <text evidence="4">The sequence shown here is derived from an EMBL/GenBank/DDBJ whole genome shotgun (WGS) entry which is preliminary data.</text>
</comment>
<feature type="domain" description="Apple" evidence="3">
    <location>
        <begin position="31"/>
        <end position="114"/>
    </location>
</feature>
<keyword evidence="5" id="KW-1185">Reference proteome</keyword>
<feature type="signal peptide" evidence="2">
    <location>
        <begin position="1"/>
        <end position="19"/>
    </location>
</feature>
<dbReference type="Proteomes" id="UP001303046">
    <property type="component" value="Unassembled WGS sequence"/>
</dbReference>